<evidence type="ECO:0000256" key="3">
    <source>
        <dbReference type="ARBA" id="ARBA00023163"/>
    </source>
</evidence>
<evidence type="ECO:0000313" key="5">
    <source>
        <dbReference type="EMBL" id="ERJ13106.1"/>
    </source>
</evidence>
<evidence type="ECO:0000256" key="2">
    <source>
        <dbReference type="ARBA" id="ARBA00023125"/>
    </source>
</evidence>
<dbReference type="STRING" id="1033810.HLPCO_000720"/>
<dbReference type="InterPro" id="IPR010982">
    <property type="entry name" value="Lambda_DNA-bd_dom_sf"/>
</dbReference>
<dbReference type="PROSITE" id="PS50932">
    <property type="entry name" value="HTH_LACI_2"/>
    <property type="match status" value="1"/>
</dbReference>
<dbReference type="eggNOG" id="COG1609">
    <property type="taxonomic scope" value="Bacteria"/>
</dbReference>
<dbReference type="InterPro" id="IPR000843">
    <property type="entry name" value="HTH_LacI"/>
</dbReference>
<dbReference type="PANTHER" id="PTHR30146">
    <property type="entry name" value="LACI-RELATED TRANSCRIPTIONAL REPRESSOR"/>
    <property type="match status" value="1"/>
</dbReference>
<reference evidence="5 6" key="2">
    <citation type="journal article" date="2013" name="PLoS ONE">
        <title>INDIGO - INtegrated Data Warehouse of MIcrobial GenOmes with Examples from the Red Sea Extremophiles.</title>
        <authorList>
            <person name="Alam I."/>
            <person name="Antunes A."/>
            <person name="Kamau A.A."/>
            <person name="Ba Alawi W."/>
            <person name="Kalkatawi M."/>
            <person name="Stingl U."/>
            <person name="Bajic V.B."/>
        </authorList>
    </citation>
    <scope>NUCLEOTIDE SEQUENCE [LARGE SCALE GENOMIC DNA]</scope>
    <source>
        <strain evidence="5 6">SSD-17B</strain>
    </source>
</reference>
<accession>U2EEI3</accession>
<evidence type="ECO:0000259" key="4">
    <source>
        <dbReference type="PROSITE" id="PS50932"/>
    </source>
</evidence>
<evidence type="ECO:0000256" key="1">
    <source>
        <dbReference type="ARBA" id="ARBA00023015"/>
    </source>
</evidence>
<keyword evidence="6" id="KW-1185">Reference proteome</keyword>
<dbReference type="SUPFAM" id="SSF53822">
    <property type="entry name" value="Periplasmic binding protein-like I"/>
    <property type="match status" value="1"/>
</dbReference>
<dbReference type="GO" id="GO:0000976">
    <property type="term" value="F:transcription cis-regulatory region binding"/>
    <property type="evidence" value="ECO:0007669"/>
    <property type="project" value="TreeGrafter"/>
</dbReference>
<keyword evidence="3" id="KW-0804">Transcription</keyword>
<dbReference type="CDD" id="cd01392">
    <property type="entry name" value="HTH_LacI"/>
    <property type="match status" value="1"/>
</dbReference>
<dbReference type="GO" id="GO:0008784">
    <property type="term" value="F:alanine racemase activity"/>
    <property type="evidence" value="ECO:0007669"/>
    <property type="project" value="UniProtKB-EC"/>
</dbReference>
<dbReference type="GO" id="GO:0003700">
    <property type="term" value="F:DNA-binding transcription factor activity"/>
    <property type="evidence" value="ECO:0007669"/>
    <property type="project" value="TreeGrafter"/>
</dbReference>
<evidence type="ECO:0000313" key="6">
    <source>
        <dbReference type="Proteomes" id="UP000005707"/>
    </source>
</evidence>
<dbReference type="PROSITE" id="PS00356">
    <property type="entry name" value="HTH_LACI_1"/>
    <property type="match status" value="1"/>
</dbReference>
<dbReference type="EMBL" id="AFNU02000002">
    <property type="protein sequence ID" value="ERJ13106.1"/>
    <property type="molecule type" value="Genomic_DNA"/>
</dbReference>
<dbReference type="SUPFAM" id="SSF47413">
    <property type="entry name" value="lambda repressor-like DNA-binding domains"/>
    <property type="match status" value="1"/>
</dbReference>
<dbReference type="Proteomes" id="UP000005707">
    <property type="component" value="Unassembled WGS sequence"/>
</dbReference>
<dbReference type="SMART" id="SM00354">
    <property type="entry name" value="HTH_LACI"/>
    <property type="match status" value="1"/>
</dbReference>
<dbReference type="Gene3D" id="3.40.50.2300">
    <property type="match status" value="2"/>
</dbReference>
<dbReference type="OrthoDB" id="43195at2"/>
<protein>
    <submittedName>
        <fullName evidence="5">Galactose operon repressor galR protein</fullName>
        <ecNumber evidence="5">5.1.1.1</ecNumber>
    </submittedName>
</protein>
<dbReference type="Pfam" id="PF00356">
    <property type="entry name" value="LacI"/>
    <property type="match status" value="1"/>
</dbReference>
<keyword evidence="1" id="KW-0805">Transcription regulation</keyword>
<dbReference type="Pfam" id="PF13377">
    <property type="entry name" value="Peripla_BP_3"/>
    <property type="match status" value="1"/>
</dbReference>
<dbReference type="InterPro" id="IPR028082">
    <property type="entry name" value="Peripla_BP_I"/>
</dbReference>
<dbReference type="PRINTS" id="PR00036">
    <property type="entry name" value="HTHLACI"/>
</dbReference>
<gene>
    <name evidence="5" type="primary">galR</name>
    <name evidence="5" type="ORF">HLPCO_000720</name>
</gene>
<dbReference type="PANTHER" id="PTHR30146:SF149">
    <property type="entry name" value="HTH-TYPE TRANSCRIPTIONAL REGULATOR EBGR"/>
    <property type="match status" value="1"/>
</dbReference>
<comment type="caution">
    <text evidence="5">The sequence shown here is derived from an EMBL/GenBank/DDBJ whole genome shotgun (WGS) entry which is preliminary data.</text>
</comment>
<dbReference type="Gene3D" id="1.10.260.40">
    <property type="entry name" value="lambda repressor-like DNA-binding domains"/>
    <property type="match status" value="1"/>
</dbReference>
<keyword evidence="2" id="KW-0238">DNA-binding</keyword>
<feature type="domain" description="HTH lacI-type" evidence="4">
    <location>
        <begin position="2"/>
        <end position="58"/>
    </location>
</feature>
<keyword evidence="5" id="KW-0413">Isomerase</keyword>
<proteinExistence type="predicted"/>
<name>U2EEI3_9MOLU</name>
<dbReference type="InterPro" id="IPR046335">
    <property type="entry name" value="LacI/GalR-like_sensor"/>
</dbReference>
<dbReference type="EC" id="5.1.1.1" evidence="5"/>
<dbReference type="AlphaFoldDB" id="U2EEI3"/>
<dbReference type="InParanoid" id="U2EEI3"/>
<organism evidence="5 6">
    <name type="scientific">Haloplasma contractile SSD-17B</name>
    <dbReference type="NCBI Taxonomy" id="1033810"/>
    <lineage>
        <taxon>Bacteria</taxon>
        <taxon>Bacillati</taxon>
        <taxon>Mycoplasmatota</taxon>
        <taxon>Mollicutes</taxon>
        <taxon>Haloplasmatales</taxon>
        <taxon>Haloplasmataceae</taxon>
        <taxon>Haloplasma</taxon>
    </lineage>
</organism>
<reference evidence="5 6" key="1">
    <citation type="journal article" date="2011" name="J. Bacteriol.">
        <title>Genome sequence of Haloplasma contractile, an unusual contractile bacterium from a deep-sea anoxic brine lake.</title>
        <authorList>
            <person name="Antunes A."/>
            <person name="Alam I."/>
            <person name="El Dorry H."/>
            <person name="Siam R."/>
            <person name="Robertson A."/>
            <person name="Bajic V.B."/>
            <person name="Stingl U."/>
        </authorList>
    </citation>
    <scope>NUCLEOTIDE SEQUENCE [LARGE SCALE GENOMIC DNA]</scope>
    <source>
        <strain evidence="5 6">SSD-17B</strain>
    </source>
</reference>
<dbReference type="RefSeq" id="WP_008826884.1">
    <property type="nucleotide sequence ID" value="NZ_AFNU02000002.1"/>
</dbReference>
<sequence length="334" mass="38260">MATIKDIAKEANVSLATVSRVLNYDKSLSITDEKRQLILEIAEKLNYKTPRNRIRKKEDEKKYKIGLLHWYSFQEELDDPYYLSIRLGIEQACYDKNTELIKVFKRDGKYDLDSINDIDGLIAIGKFSMEEINTFETITQNIVFVDSSPCEDEFDSIVIDFEKAVIDVLNYLTESKQYRKVGYIGGIEYIGDEQIPLGERREKVFKDYLAKKDILDENQVYTGQFLASSGYKLMKEAIEKDDLPEAFFCASDSIAIGAFRALHEAGIHIPEDVAIVGFNDISTAQFTFPPLTTMKVYTEFMGESAVDLIFERLNGREIAKKVMIPTKFVKRQSA</sequence>
<dbReference type="CDD" id="cd01544">
    <property type="entry name" value="PBP1_GalR"/>
    <property type="match status" value="1"/>
</dbReference>
<dbReference type="FunCoup" id="U2EEI3">
    <property type="interactions" value="10"/>
</dbReference>